<evidence type="ECO:0000313" key="1">
    <source>
        <dbReference type="EMBL" id="GGA00076.1"/>
    </source>
</evidence>
<comment type="caution">
    <text evidence="1">The sequence shown here is derived from an EMBL/GenBank/DDBJ whole genome shotgun (WGS) entry which is preliminary data.</text>
</comment>
<protein>
    <submittedName>
        <fullName evidence="1">Uncharacterized protein</fullName>
    </submittedName>
</protein>
<dbReference type="EMBL" id="BMHE01000037">
    <property type="protein sequence ID" value="GGA00076.1"/>
    <property type="molecule type" value="Genomic_DNA"/>
</dbReference>
<proteinExistence type="predicted"/>
<gene>
    <name evidence="1" type="ORF">GCM10008018_52910</name>
</gene>
<keyword evidence="2" id="KW-1185">Reference proteome</keyword>
<organism evidence="1 2">
    <name type="scientific">Paenibacillus marchantiophytorum</name>
    <dbReference type="NCBI Taxonomy" id="1619310"/>
    <lineage>
        <taxon>Bacteria</taxon>
        <taxon>Bacillati</taxon>
        <taxon>Bacillota</taxon>
        <taxon>Bacilli</taxon>
        <taxon>Bacillales</taxon>
        <taxon>Paenibacillaceae</taxon>
        <taxon>Paenibacillus</taxon>
    </lineage>
</organism>
<name>A0ABQ1F5S0_9BACL</name>
<sequence length="71" mass="7559">MQGKVAEIPGLCGGTSKLEGNYTKILYLSQILGDCYLLHLSIAAVPRSTLTKLATKRAKQLGLSGSLIPTR</sequence>
<reference evidence="2" key="1">
    <citation type="journal article" date="2019" name="Int. J. Syst. Evol. Microbiol.">
        <title>The Global Catalogue of Microorganisms (GCM) 10K type strain sequencing project: providing services to taxonomists for standard genome sequencing and annotation.</title>
        <authorList>
            <consortium name="The Broad Institute Genomics Platform"/>
            <consortium name="The Broad Institute Genome Sequencing Center for Infectious Disease"/>
            <person name="Wu L."/>
            <person name="Ma J."/>
        </authorList>
    </citation>
    <scope>NUCLEOTIDE SEQUENCE [LARGE SCALE GENOMIC DNA]</scope>
    <source>
        <strain evidence="2">CGMCC 1.15043</strain>
    </source>
</reference>
<accession>A0ABQ1F5S0</accession>
<dbReference type="Proteomes" id="UP000615455">
    <property type="component" value="Unassembled WGS sequence"/>
</dbReference>
<evidence type="ECO:0000313" key="2">
    <source>
        <dbReference type="Proteomes" id="UP000615455"/>
    </source>
</evidence>